<evidence type="ECO:0000259" key="3">
    <source>
        <dbReference type="Pfam" id="PF10350"/>
    </source>
</evidence>
<dbReference type="Proteomes" id="UP000094801">
    <property type="component" value="Unassembled WGS sequence"/>
</dbReference>
<feature type="domain" description="tRNA (32-2'-O)-methyltransferase regulator THADA-like TPR repeats region" evidence="4">
    <location>
        <begin position="1"/>
        <end position="160"/>
    </location>
</feature>
<dbReference type="InterPro" id="IPR051954">
    <property type="entry name" value="tRNA_methyltransferase_THADA"/>
</dbReference>
<dbReference type="InterPro" id="IPR056843">
    <property type="entry name" value="THADA-like_TPR"/>
</dbReference>
<reference evidence="7" key="1">
    <citation type="submission" date="2016-04" db="EMBL/GenBank/DDBJ databases">
        <title>Comparative genomics of biotechnologically important yeasts.</title>
        <authorList>
            <consortium name="DOE Joint Genome Institute"/>
            <person name="Riley R."/>
            <person name="Haridas S."/>
            <person name="Wolfe K.H."/>
            <person name="Lopes M.R."/>
            <person name="Hittinger C.T."/>
            <person name="Goker M."/>
            <person name="Salamov A."/>
            <person name="Wisecaver J."/>
            <person name="Long T.M."/>
            <person name="Aerts A.L."/>
            <person name="Barry K."/>
            <person name="Choi C."/>
            <person name="Clum A."/>
            <person name="Coughlan A.Y."/>
            <person name="Deshpande S."/>
            <person name="Douglass A.P."/>
            <person name="Hanson S.J."/>
            <person name="Klenk H.-P."/>
            <person name="Labutti K."/>
            <person name="Lapidus A."/>
            <person name="Lindquist E."/>
            <person name="Lipzen A."/>
            <person name="Meier-Kolthoff J.P."/>
            <person name="Ohm R.A."/>
            <person name="Otillar R.P."/>
            <person name="Pangilinan J."/>
            <person name="Peng Y."/>
            <person name="Rokas A."/>
            <person name="Rosa C.A."/>
            <person name="Scheuner C."/>
            <person name="Sibirny A.A."/>
            <person name="Slot J.C."/>
            <person name="Stielow J.B."/>
            <person name="Sun H."/>
            <person name="Kurtzman C.P."/>
            <person name="Blackwell M."/>
            <person name="Grigoriev I.V."/>
            <person name="Jeffries T.W."/>
        </authorList>
    </citation>
    <scope>NUCLEOTIDE SEQUENCE [LARGE SCALE GENOMIC DNA]</scope>
    <source>
        <strain evidence="7">NRRL YB-2248</strain>
    </source>
</reference>
<sequence>QPINPYVYEILYSKWDLFYTEIDPEMRNESLALFKNFIDRIRDSSYALKRDTNKLIKVDELKFESEINSNLEKLENGEKFLKEAVKVLLLNLKPGSSYQKKSFAYKLLLVLIQSGLDSRVDSKYHDKHKRINYPFHVEIYNEILVRLLIDNISDDFEDIRFNSANILSMSPITVDKFVNLELVSERCMLLLNDMKGRSIDSGARFFQFLFSYYQSNQQLDVCLKIIDNLLKKLDLGIDFAQKDLATASYKENIHGYFASLKFIFEIMDITLFPNISPIITKVIQQAKNAWLTVKSVLQDESPEGNVPEDVEFNYSSTIELMYGKPTQVISSYSWRSLKESTHLLKILLDRFPLPQSTIISIGETISEQLATVRHKGAFSSVYPTFVSCCKRCQRTDELSHIPEKWLQQNISLVESKSQSITRRSAGLPFLITAILTSDPTLLPDTLEQLIKVASTPLSDSQIISNIDLSQVNAFNSIKAIFTDSSLSSFSVNHVDEALTLSLNKFGSPVWAIRNCAMMLFAALQNRIFGTKVTRIDGVNSTISARLFFTKYKSMKNVLYQSLTDVITKGENIYEIDKIFPVLTVLSRLEAVSDIDGLNDFKPLVIEFLGSKLWKVREMAARSLPGLITNESLVDECTQFLTQVAIVGSSSNDLNRVHGNLLALKELMMRLKIRENSNNNDVSSKLESIILSYLNHVLNIDSYAIKLTYFQLLRIIQTGLEENDINKLGNWFIENNSIGSKLDGSKQLALKECNVILLNYYKDQHDASNLKDVIELGMYSSLFEVQLSTIEFCNCEVQSLNNEIKVMLVDCIWRLIELDCWEYLKLNALTLLKNLIVSKVVIDYSTDELISKLRILTEFMETDGGNQDMILSSLESMGSLIGSFNNIQTEDSSIFDNWLQKIHEFSFDDLEFTDRIASLRSVIAFNEIYECLDLKRFKVLIILYNFLSDDDDSIRWLASSHLCKFLKLEFVLIPIEVEKKMLSYLATELTRYDNCLDLIFDSKYLFNFETRSFSSLFIQDHSLFTTEKQNFYLDEISQTYNFNQLVISTYTSIDSKSLLQPGTMKLFNLISKRLLEIISTLQTLNEKDGCFGYTMNPEKFSYIYNTLQSSITLYKLGYQTEL</sequence>
<dbReference type="GO" id="GO:0030488">
    <property type="term" value="P:tRNA methylation"/>
    <property type="evidence" value="ECO:0007669"/>
    <property type="project" value="TreeGrafter"/>
</dbReference>
<dbReference type="Pfam" id="PF25150">
    <property type="entry name" value="TPR_Trm732"/>
    <property type="match status" value="1"/>
</dbReference>
<evidence type="ECO:0000259" key="4">
    <source>
        <dbReference type="Pfam" id="PF25150"/>
    </source>
</evidence>
<name>A0A1E4T3M3_9ASCO</name>
<dbReference type="Pfam" id="PF10350">
    <property type="entry name" value="DUF2428"/>
    <property type="match status" value="1"/>
</dbReference>
<comment type="similarity">
    <text evidence="1">Belongs to the THADA family.</text>
</comment>
<feature type="non-terminal residue" evidence="6">
    <location>
        <position position="1"/>
    </location>
</feature>
<dbReference type="STRING" id="983967.A0A1E4T3M3"/>
<evidence type="ECO:0000256" key="2">
    <source>
        <dbReference type="ARBA" id="ARBA00022694"/>
    </source>
</evidence>
<accession>A0A1E4T3M3</accession>
<keyword evidence="7" id="KW-1185">Reference proteome</keyword>
<organism evidence="6 7">
    <name type="scientific">[Candida] arabinofermentans NRRL YB-2248</name>
    <dbReference type="NCBI Taxonomy" id="983967"/>
    <lineage>
        <taxon>Eukaryota</taxon>
        <taxon>Fungi</taxon>
        <taxon>Dikarya</taxon>
        <taxon>Ascomycota</taxon>
        <taxon>Saccharomycotina</taxon>
        <taxon>Pichiomycetes</taxon>
        <taxon>Pichiales</taxon>
        <taxon>Pichiaceae</taxon>
        <taxon>Ogataea</taxon>
        <taxon>Ogataea/Candida clade</taxon>
    </lineage>
</organism>
<dbReference type="PANTHER" id="PTHR14387:SF0">
    <property type="entry name" value="DUF2428 DOMAIN-CONTAINING PROTEIN"/>
    <property type="match status" value="1"/>
</dbReference>
<dbReference type="PANTHER" id="PTHR14387">
    <property type="entry name" value="THADA/DEATH RECEPTOR INTERACTING PROTEIN"/>
    <property type="match status" value="1"/>
</dbReference>
<dbReference type="InterPro" id="IPR056842">
    <property type="entry name" value="THADA-like_TPR_C"/>
</dbReference>
<gene>
    <name evidence="6" type="ORF">CANARDRAFT_188333</name>
</gene>
<proteinExistence type="inferred from homology"/>
<dbReference type="AlphaFoldDB" id="A0A1E4T3M3"/>
<dbReference type="EMBL" id="KV453850">
    <property type="protein sequence ID" value="ODV86322.1"/>
    <property type="molecule type" value="Genomic_DNA"/>
</dbReference>
<evidence type="ECO:0000256" key="1">
    <source>
        <dbReference type="ARBA" id="ARBA00010409"/>
    </source>
</evidence>
<dbReference type="SUPFAM" id="SSF48371">
    <property type="entry name" value="ARM repeat"/>
    <property type="match status" value="2"/>
</dbReference>
<feature type="non-terminal residue" evidence="6">
    <location>
        <position position="1121"/>
    </location>
</feature>
<feature type="domain" description="DUF2428" evidence="3">
    <location>
        <begin position="278"/>
        <end position="511"/>
    </location>
</feature>
<dbReference type="InterPro" id="IPR016024">
    <property type="entry name" value="ARM-type_fold"/>
</dbReference>
<evidence type="ECO:0000313" key="6">
    <source>
        <dbReference type="EMBL" id="ODV86322.1"/>
    </source>
</evidence>
<dbReference type="OrthoDB" id="73997at2759"/>
<dbReference type="GO" id="GO:0005829">
    <property type="term" value="C:cytosol"/>
    <property type="evidence" value="ECO:0007669"/>
    <property type="project" value="TreeGrafter"/>
</dbReference>
<evidence type="ECO:0000313" key="7">
    <source>
        <dbReference type="Proteomes" id="UP000094801"/>
    </source>
</evidence>
<evidence type="ECO:0000259" key="5">
    <source>
        <dbReference type="Pfam" id="PF25151"/>
    </source>
</evidence>
<keyword evidence="2" id="KW-0819">tRNA processing</keyword>
<protein>
    <submittedName>
        <fullName evidence="6">Uncharacterized protein</fullName>
    </submittedName>
</protein>
<dbReference type="InterPro" id="IPR019442">
    <property type="entry name" value="THADA/TRM732_DUF2428"/>
</dbReference>
<feature type="domain" description="tRNA (32-2'-O)-methyltransferase regulator THADA-like C-terminal TPR repeats region" evidence="5">
    <location>
        <begin position="513"/>
        <end position="666"/>
    </location>
</feature>
<dbReference type="Pfam" id="PF26523">
    <property type="entry name" value="Trm732_C"/>
    <property type="match status" value="1"/>
</dbReference>
<dbReference type="Pfam" id="PF25151">
    <property type="entry name" value="TPR_Trm732_C"/>
    <property type="match status" value="1"/>
</dbReference>